<keyword evidence="5 7" id="KW-0560">Oxidoreductase</keyword>
<dbReference type="SUPFAM" id="SSF55469">
    <property type="entry name" value="FMN-dependent nitroreductase-like"/>
    <property type="match status" value="1"/>
</dbReference>
<comment type="cofactor">
    <cofactor evidence="8">
        <name>FMN</name>
        <dbReference type="ChEBI" id="CHEBI:58210"/>
    </cofactor>
    <text evidence="8">Binds 1 FMN per subunit.</text>
</comment>
<dbReference type="Gene3D" id="3.40.109.10">
    <property type="entry name" value="NADH Oxidase"/>
    <property type="match status" value="1"/>
</dbReference>
<evidence type="ECO:0000256" key="6">
    <source>
        <dbReference type="ARBA" id="ARBA00023027"/>
    </source>
</evidence>
<evidence type="ECO:0000256" key="3">
    <source>
        <dbReference type="ARBA" id="ARBA00022643"/>
    </source>
</evidence>
<name>A0A2P1NPD0_9BURK</name>
<dbReference type="OrthoDB" id="9804207at2"/>
<dbReference type="GO" id="GO:0016491">
    <property type="term" value="F:oxidoreductase activity"/>
    <property type="evidence" value="ECO:0007669"/>
    <property type="project" value="UniProtKB-UniRule"/>
</dbReference>
<dbReference type="PIRSF" id="PIRSF000232">
    <property type="entry name" value="YdjA"/>
    <property type="match status" value="1"/>
</dbReference>
<evidence type="ECO:0000256" key="4">
    <source>
        <dbReference type="ARBA" id="ARBA00022857"/>
    </source>
</evidence>
<dbReference type="EC" id="1.-.-.-" evidence="7"/>
<evidence type="ECO:0000256" key="1">
    <source>
        <dbReference type="ARBA" id="ARBA00007118"/>
    </source>
</evidence>
<protein>
    <recommendedName>
        <fullName evidence="7">Putative NAD(P)H nitroreductase</fullName>
        <ecNumber evidence="7">1.-.-.-</ecNumber>
    </recommendedName>
</protein>
<feature type="region of interest" description="Disordered" evidence="9">
    <location>
        <begin position="177"/>
        <end position="205"/>
    </location>
</feature>
<dbReference type="RefSeq" id="WP_106847470.1">
    <property type="nucleotide sequence ID" value="NZ_CP027792.1"/>
</dbReference>
<keyword evidence="4 7" id="KW-0521">NADP</keyword>
<evidence type="ECO:0000256" key="9">
    <source>
        <dbReference type="SAM" id="MobiDB-lite"/>
    </source>
</evidence>
<comment type="similarity">
    <text evidence="1 7">Belongs to the nitroreductase family.</text>
</comment>
<feature type="binding site" description="in other chain" evidence="8">
    <location>
        <begin position="123"/>
        <end position="125"/>
    </location>
    <ligand>
        <name>FMN</name>
        <dbReference type="ChEBI" id="CHEBI:58210"/>
        <note>ligand shared between dimeric partners</note>
    </ligand>
</feature>
<dbReference type="PANTHER" id="PTHR43821:SF1">
    <property type="entry name" value="NAD(P)H NITROREDUCTASE YDJA-RELATED"/>
    <property type="match status" value="1"/>
</dbReference>
<organism evidence="11 12">
    <name type="scientific">Pulveribacter suum</name>
    <dbReference type="NCBI Taxonomy" id="2116657"/>
    <lineage>
        <taxon>Bacteria</taxon>
        <taxon>Pseudomonadati</taxon>
        <taxon>Pseudomonadota</taxon>
        <taxon>Betaproteobacteria</taxon>
        <taxon>Burkholderiales</taxon>
        <taxon>Comamonadaceae</taxon>
        <taxon>Pulveribacter</taxon>
    </lineage>
</organism>
<gene>
    <name evidence="11" type="ORF">C7H73_00275</name>
</gene>
<evidence type="ECO:0000256" key="5">
    <source>
        <dbReference type="ARBA" id="ARBA00023002"/>
    </source>
</evidence>
<keyword evidence="3 7" id="KW-0288">FMN</keyword>
<evidence type="ECO:0000256" key="7">
    <source>
        <dbReference type="PIRNR" id="PIRNR000232"/>
    </source>
</evidence>
<reference evidence="12" key="1">
    <citation type="submission" date="2018-03" db="EMBL/GenBank/DDBJ databases">
        <title>Genome sequencing of Melaminivora sp. strain SC2-7.</title>
        <authorList>
            <person name="Kim S.-J."/>
            <person name="Heo J."/>
            <person name="Ahn J.-H."/>
            <person name="Kwon S.-W."/>
        </authorList>
    </citation>
    <scope>NUCLEOTIDE SEQUENCE [LARGE SCALE GENOMIC DNA]</scope>
    <source>
        <strain evidence="12">SC2-7</strain>
    </source>
</reference>
<evidence type="ECO:0000313" key="11">
    <source>
        <dbReference type="EMBL" id="AVP58919.1"/>
    </source>
</evidence>
<dbReference type="InterPro" id="IPR000415">
    <property type="entry name" value="Nitroreductase-like"/>
</dbReference>
<evidence type="ECO:0000256" key="8">
    <source>
        <dbReference type="PIRSR" id="PIRSR000232-1"/>
    </source>
</evidence>
<keyword evidence="2 7" id="KW-0285">Flavoprotein</keyword>
<accession>A0A2P1NPD0</accession>
<dbReference type="AlphaFoldDB" id="A0A2P1NPD0"/>
<dbReference type="InterPro" id="IPR026021">
    <property type="entry name" value="YdjA-like"/>
</dbReference>
<dbReference type="Pfam" id="PF00881">
    <property type="entry name" value="Nitroreductase"/>
    <property type="match status" value="1"/>
</dbReference>
<dbReference type="Proteomes" id="UP000241829">
    <property type="component" value="Chromosome"/>
</dbReference>
<dbReference type="PANTHER" id="PTHR43821">
    <property type="entry name" value="NAD(P)H NITROREDUCTASE YDJA-RELATED"/>
    <property type="match status" value="1"/>
</dbReference>
<evidence type="ECO:0000313" key="12">
    <source>
        <dbReference type="Proteomes" id="UP000241829"/>
    </source>
</evidence>
<evidence type="ECO:0000259" key="10">
    <source>
        <dbReference type="Pfam" id="PF00881"/>
    </source>
</evidence>
<sequence length="205" mass="21499">MPRRLAAPGPGGAQLQAILEAARHAPDHGCLLPWRFILVPQDARAALGQAFVQALLQRDPQAGPDEQARARDKAGRAPVLLLAVVDEGAADAPIAAPERWLSAGCALHGMLLMATALGYGSALTSGRALAAPALRALFALAPYERAACFLSIGTVLSRKPARQRPAPARYVTTLMAPGGGVHPWPEHDRAIPDKPSDSHSEVTTP</sequence>
<keyword evidence="12" id="KW-1185">Reference proteome</keyword>
<dbReference type="InterPro" id="IPR029479">
    <property type="entry name" value="Nitroreductase"/>
</dbReference>
<feature type="binding site" evidence="8">
    <location>
        <position position="28"/>
    </location>
    <ligand>
        <name>FMN</name>
        <dbReference type="ChEBI" id="CHEBI:58210"/>
        <note>ligand shared between dimeric partners</note>
    </ligand>
</feature>
<feature type="compositionally biased region" description="Basic and acidic residues" evidence="9">
    <location>
        <begin position="184"/>
        <end position="205"/>
    </location>
</feature>
<keyword evidence="6 7" id="KW-0520">NAD</keyword>
<evidence type="ECO:0000256" key="2">
    <source>
        <dbReference type="ARBA" id="ARBA00022630"/>
    </source>
</evidence>
<feature type="domain" description="Nitroreductase" evidence="10">
    <location>
        <begin position="13"/>
        <end position="153"/>
    </location>
</feature>
<dbReference type="InterPro" id="IPR052530">
    <property type="entry name" value="NAD(P)H_nitroreductase"/>
</dbReference>
<dbReference type="KEGG" id="melm:C7H73_00275"/>
<dbReference type="EMBL" id="CP027792">
    <property type="protein sequence ID" value="AVP58919.1"/>
    <property type="molecule type" value="Genomic_DNA"/>
</dbReference>
<proteinExistence type="inferred from homology"/>